<dbReference type="PRINTS" id="PR00364">
    <property type="entry name" value="DISEASERSIST"/>
</dbReference>
<keyword evidence="3" id="KW-1185">Reference proteome</keyword>
<sequence>MHGGFKEVILSGLGGVGKTNIALEYAYRYKQCFTSVFWVNGSSEETILDGFRSIAGRLIDHYARNSIDATPNYNRIALDLSLNGLRWLSQQSNREWLLILDNVDDLESFNIDSFIPTCDHGTVIITTRRRRPEWLSNWFGISLTWGRIEKEAATELTKKLGNLPLALVQAGAYISANRITLRSYINTFDAHFKLVFSDLPHGSSYTQHDKTVFTTWQTSFDAIKRISRAASDLLIVCSFLSNEDIWEFMLQHGKQIDGIH</sequence>
<dbReference type="GO" id="GO:0043531">
    <property type="term" value="F:ADP binding"/>
    <property type="evidence" value="ECO:0007669"/>
    <property type="project" value="InterPro"/>
</dbReference>
<dbReference type="InterPro" id="IPR002182">
    <property type="entry name" value="NB-ARC"/>
</dbReference>
<dbReference type="PANTHER" id="PTHR35205:SF1">
    <property type="entry name" value="ZU5 DOMAIN-CONTAINING PROTEIN"/>
    <property type="match status" value="1"/>
</dbReference>
<organism evidence="2 3">
    <name type="scientific">Morchella conica CCBAS932</name>
    <dbReference type="NCBI Taxonomy" id="1392247"/>
    <lineage>
        <taxon>Eukaryota</taxon>
        <taxon>Fungi</taxon>
        <taxon>Dikarya</taxon>
        <taxon>Ascomycota</taxon>
        <taxon>Pezizomycotina</taxon>
        <taxon>Pezizomycetes</taxon>
        <taxon>Pezizales</taxon>
        <taxon>Morchellaceae</taxon>
        <taxon>Morchella</taxon>
    </lineage>
</organism>
<dbReference type="STRING" id="1392247.A0A3N4K7J5"/>
<dbReference type="Pfam" id="PF00931">
    <property type="entry name" value="NB-ARC"/>
    <property type="match status" value="1"/>
</dbReference>
<dbReference type="PANTHER" id="PTHR35205">
    <property type="entry name" value="NB-ARC AND TPR DOMAIN PROTEIN"/>
    <property type="match status" value="1"/>
</dbReference>
<dbReference type="AlphaFoldDB" id="A0A3N4K7J5"/>
<dbReference type="EMBL" id="ML119410">
    <property type="protein sequence ID" value="RPB06363.1"/>
    <property type="molecule type" value="Genomic_DNA"/>
</dbReference>
<reference evidence="2 3" key="1">
    <citation type="journal article" date="2018" name="Nat. Ecol. Evol.">
        <title>Pezizomycetes genomes reveal the molecular basis of ectomycorrhizal truffle lifestyle.</title>
        <authorList>
            <person name="Murat C."/>
            <person name="Payen T."/>
            <person name="Noel B."/>
            <person name="Kuo A."/>
            <person name="Morin E."/>
            <person name="Chen J."/>
            <person name="Kohler A."/>
            <person name="Krizsan K."/>
            <person name="Balestrini R."/>
            <person name="Da Silva C."/>
            <person name="Montanini B."/>
            <person name="Hainaut M."/>
            <person name="Levati E."/>
            <person name="Barry K.W."/>
            <person name="Belfiori B."/>
            <person name="Cichocki N."/>
            <person name="Clum A."/>
            <person name="Dockter R.B."/>
            <person name="Fauchery L."/>
            <person name="Guy J."/>
            <person name="Iotti M."/>
            <person name="Le Tacon F."/>
            <person name="Lindquist E.A."/>
            <person name="Lipzen A."/>
            <person name="Malagnac F."/>
            <person name="Mello A."/>
            <person name="Molinier V."/>
            <person name="Miyauchi S."/>
            <person name="Poulain J."/>
            <person name="Riccioni C."/>
            <person name="Rubini A."/>
            <person name="Sitrit Y."/>
            <person name="Splivallo R."/>
            <person name="Traeger S."/>
            <person name="Wang M."/>
            <person name="Zifcakova L."/>
            <person name="Wipf D."/>
            <person name="Zambonelli A."/>
            <person name="Paolocci F."/>
            <person name="Nowrousian M."/>
            <person name="Ottonello S."/>
            <person name="Baldrian P."/>
            <person name="Spatafora J.W."/>
            <person name="Henrissat B."/>
            <person name="Nagy L.G."/>
            <person name="Aury J.M."/>
            <person name="Wincker P."/>
            <person name="Grigoriev I.V."/>
            <person name="Bonfante P."/>
            <person name="Martin F.M."/>
        </authorList>
    </citation>
    <scope>NUCLEOTIDE SEQUENCE [LARGE SCALE GENOMIC DNA]</scope>
    <source>
        <strain evidence="2 3">CCBAS932</strain>
    </source>
</reference>
<protein>
    <recommendedName>
        <fullName evidence="1">NB-ARC domain-containing protein</fullName>
    </recommendedName>
</protein>
<proteinExistence type="predicted"/>
<gene>
    <name evidence="2" type="ORF">P167DRAFT_530999</name>
</gene>
<dbReference type="InParanoid" id="A0A3N4K7J5"/>
<dbReference type="SUPFAM" id="SSF52540">
    <property type="entry name" value="P-loop containing nucleoside triphosphate hydrolases"/>
    <property type="match status" value="1"/>
</dbReference>
<evidence type="ECO:0000313" key="2">
    <source>
        <dbReference type="EMBL" id="RPB06363.1"/>
    </source>
</evidence>
<dbReference type="Proteomes" id="UP000277580">
    <property type="component" value="Unassembled WGS sequence"/>
</dbReference>
<dbReference type="InterPro" id="IPR027417">
    <property type="entry name" value="P-loop_NTPase"/>
</dbReference>
<accession>A0A3N4K7J5</accession>
<evidence type="ECO:0000313" key="3">
    <source>
        <dbReference type="Proteomes" id="UP000277580"/>
    </source>
</evidence>
<dbReference type="OrthoDB" id="674604at2759"/>
<evidence type="ECO:0000259" key="1">
    <source>
        <dbReference type="Pfam" id="PF00931"/>
    </source>
</evidence>
<name>A0A3N4K7J5_9PEZI</name>
<feature type="domain" description="NB-ARC" evidence="1">
    <location>
        <begin position="5"/>
        <end position="130"/>
    </location>
</feature>
<dbReference type="Gene3D" id="3.40.50.300">
    <property type="entry name" value="P-loop containing nucleotide triphosphate hydrolases"/>
    <property type="match status" value="1"/>
</dbReference>